<reference evidence="2 3" key="1">
    <citation type="journal article" date="2019" name="Emerg. Microbes Infect.">
        <title>Comprehensive subspecies identification of 175 nontuberculous mycobacteria species based on 7547 genomic profiles.</title>
        <authorList>
            <person name="Matsumoto Y."/>
            <person name="Kinjo T."/>
            <person name="Motooka D."/>
            <person name="Nabeya D."/>
            <person name="Jung N."/>
            <person name="Uechi K."/>
            <person name="Horii T."/>
            <person name="Iida T."/>
            <person name="Fujita J."/>
            <person name="Nakamura S."/>
        </authorList>
    </citation>
    <scope>NUCLEOTIDE SEQUENCE [LARGE SCALE GENOMIC DNA]</scope>
    <source>
        <strain evidence="2 3">JCM 15653</strain>
    </source>
</reference>
<dbReference type="EMBL" id="AP022579">
    <property type="protein sequence ID" value="BBX92538.1"/>
    <property type="molecule type" value="Genomic_DNA"/>
</dbReference>
<name>A0ABM7J077_9MYCO</name>
<dbReference type="Proteomes" id="UP000466683">
    <property type="component" value="Chromosome"/>
</dbReference>
<proteinExistence type="predicted"/>
<keyword evidence="3" id="KW-1185">Reference proteome</keyword>
<evidence type="ECO:0000256" key="1">
    <source>
        <dbReference type="SAM" id="MobiDB-lite"/>
    </source>
</evidence>
<evidence type="ECO:0000313" key="2">
    <source>
        <dbReference type="EMBL" id="BBX92538.1"/>
    </source>
</evidence>
<sequence length="90" mass="9268">MQKGEHPLVTPVSPGGHAELDAGATIVATAIEPADSTAADTTVRTPRHTALVIGCLLMSCTCPTYGRSLGRAPGRHPQLPRCRPGAGSVR</sequence>
<organism evidence="2 3">
    <name type="scientific">Mycolicibacterium boenickei</name>
    <dbReference type="NCBI Taxonomy" id="146017"/>
    <lineage>
        <taxon>Bacteria</taxon>
        <taxon>Bacillati</taxon>
        <taxon>Actinomycetota</taxon>
        <taxon>Actinomycetes</taxon>
        <taxon>Mycobacteriales</taxon>
        <taxon>Mycobacteriaceae</taxon>
        <taxon>Mycolicibacterium</taxon>
    </lineage>
</organism>
<accession>A0ABM7J077</accession>
<protein>
    <submittedName>
        <fullName evidence="2">Uncharacterized protein</fullName>
    </submittedName>
</protein>
<gene>
    <name evidence="2" type="ORF">MBOE_41870</name>
</gene>
<evidence type="ECO:0000313" key="3">
    <source>
        <dbReference type="Proteomes" id="UP000466683"/>
    </source>
</evidence>
<feature type="region of interest" description="Disordered" evidence="1">
    <location>
        <begin position="71"/>
        <end position="90"/>
    </location>
</feature>